<dbReference type="Pfam" id="PF07690">
    <property type="entry name" value="MFS_1"/>
    <property type="match status" value="1"/>
</dbReference>
<keyword evidence="5 6" id="KW-0472">Membrane</keyword>
<feature type="transmembrane region" description="Helical" evidence="6">
    <location>
        <begin position="278"/>
        <end position="297"/>
    </location>
</feature>
<evidence type="ECO:0000313" key="8">
    <source>
        <dbReference type="Proteomes" id="UP000605259"/>
    </source>
</evidence>
<dbReference type="EMBL" id="BMFK01000001">
    <property type="protein sequence ID" value="GGE54829.1"/>
    <property type="molecule type" value="Genomic_DNA"/>
</dbReference>
<evidence type="ECO:0000256" key="2">
    <source>
        <dbReference type="ARBA" id="ARBA00022475"/>
    </source>
</evidence>
<dbReference type="RefSeq" id="WP_188386550.1">
    <property type="nucleotide sequence ID" value="NZ_BMFK01000001.1"/>
</dbReference>
<reference evidence="7" key="1">
    <citation type="journal article" date="2014" name="Int. J. Syst. Evol. Microbiol.">
        <title>Complete genome sequence of Corynebacterium casei LMG S-19264T (=DSM 44701T), isolated from a smear-ripened cheese.</title>
        <authorList>
            <consortium name="US DOE Joint Genome Institute (JGI-PGF)"/>
            <person name="Walter F."/>
            <person name="Albersmeier A."/>
            <person name="Kalinowski J."/>
            <person name="Ruckert C."/>
        </authorList>
    </citation>
    <scope>NUCLEOTIDE SEQUENCE</scope>
    <source>
        <strain evidence="7">CGMCC 1.12698</strain>
    </source>
</reference>
<feature type="transmembrane region" description="Helical" evidence="6">
    <location>
        <begin position="165"/>
        <end position="183"/>
    </location>
</feature>
<accession>A0A917AIK1</accession>
<sequence>MINRSFVAMWLSSLSAILSGRLKELVIPLLVLGMTSSPLAAGLVVLSQQLGVILFSMPLGTWMEERNKWRVAVVTKGLTALCMFVLSFGVFQEALSSLSIAFLLFVLGILGLMTNTAFHVMIPAVAGRKNLVDAHTNLEGADAISTFVGPMLAGMLLVYIGDASTLFVCGVLALLSMVFMYGMKYEEKRSDRRTETKRSFFSRVREGFAYLFINKYQSICTVCVCVLSFITVFVSLTIVIHAEQTLSLSPQFIGIVLSCAGIGNIIGIFLLKKFNNPSWIPFLSMLLFVSGFGVFLMVVTDMFWLVCVGMLVFDGALSMAFVIHASVHQGITPDEVLARMRSATYVLGGVCGMLGSFLAGVLSQYFSSTVALSVGVGVLLLAGLYVVIYRDDSVVMKEIEPMYVE</sequence>
<dbReference type="SUPFAM" id="SSF103473">
    <property type="entry name" value="MFS general substrate transporter"/>
    <property type="match status" value="1"/>
</dbReference>
<comment type="subcellular location">
    <subcellularLocation>
        <location evidence="1">Cell membrane</location>
        <topology evidence="1">Multi-pass membrane protein</topology>
    </subcellularLocation>
</comment>
<feature type="transmembrane region" description="Helical" evidence="6">
    <location>
        <begin position="369"/>
        <end position="388"/>
    </location>
</feature>
<comment type="caution">
    <text evidence="7">The sequence shown here is derived from an EMBL/GenBank/DDBJ whole genome shotgun (WGS) entry which is preliminary data.</text>
</comment>
<feature type="transmembrane region" description="Helical" evidence="6">
    <location>
        <begin position="97"/>
        <end position="120"/>
    </location>
</feature>
<evidence type="ECO:0000256" key="3">
    <source>
        <dbReference type="ARBA" id="ARBA00022692"/>
    </source>
</evidence>
<evidence type="ECO:0000256" key="6">
    <source>
        <dbReference type="SAM" id="Phobius"/>
    </source>
</evidence>
<feature type="transmembrane region" description="Helical" evidence="6">
    <location>
        <begin position="344"/>
        <end position="363"/>
    </location>
</feature>
<feature type="transmembrane region" description="Helical" evidence="6">
    <location>
        <begin position="303"/>
        <end position="323"/>
    </location>
</feature>
<reference evidence="7" key="2">
    <citation type="submission" date="2020-09" db="EMBL/GenBank/DDBJ databases">
        <authorList>
            <person name="Sun Q."/>
            <person name="Zhou Y."/>
        </authorList>
    </citation>
    <scope>NUCLEOTIDE SEQUENCE</scope>
    <source>
        <strain evidence="7">CGMCC 1.12698</strain>
    </source>
</reference>
<evidence type="ECO:0000256" key="4">
    <source>
        <dbReference type="ARBA" id="ARBA00022989"/>
    </source>
</evidence>
<evidence type="ECO:0000313" key="7">
    <source>
        <dbReference type="EMBL" id="GGE54829.1"/>
    </source>
</evidence>
<dbReference type="InterPro" id="IPR036259">
    <property type="entry name" value="MFS_trans_sf"/>
</dbReference>
<dbReference type="GO" id="GO:0005886">
    <property type="term" value="C:plasma membrane"/>
    <property type="evidence" value="ECO:0007669"/>
    <property type="project" value="UniProtKB-SubCell"/>
</dbReference>
<keyword evidence="3 6" id="KW-0812">Transmembrane</keyword>
<protein>
    <submittedName>
        <fullName evidence="7">MFS transporter</fullName>
    </submittedName>
</protein>
<gene>
    <name evidence="7" type="primary">entS</name>
    <name evidence="7" type="ORF">GCM10007140_01430</name>
</gene>
<organism evidence="7 8">
    <name type="scientific">Priestia taiwanensis</name>
    <dbReference type="NCBI Taxonomy" id="1347902"/>
    <lineage>
        <taxon>Bacteria</taxon>
        <taxon>Bacillati</taxon>
        <taxon>Bacillota</taxon>
        <taxon>Bacilli</taxon>
        <taxon>Bacillales</taxon>
        <taxon>Bacillaceae</taxon>
        <taxon>Priestia</taxon>
    </lineage>
</organism>
<feature type="transmembrane region" description="Helical" evidence="6">
    <location>
        <begin position="219"/>
        <end position="240"/>
    </location>
</feature>
<feature type="transmembrane region" description="Helical" evidence="6">
    <location>
        <begin position="71"/>
        <end position="91"/>
    </location>
</feature>
<dbReference type="GO" id="GO:0022857">
    <property type="term" value="F:transmembrane transporter activity"/>
    <property type="evidence" value="ECO:0007669"/>
    <property type="project" value="InterPro"/>
</dbReference>
<dbReference type="PANTHER" id="PTHR23513:SF6">
    <property type="entry name" value="MAJOR FACILITATOR SUPERFAMILY ASSOCIATED DOMAIN-CONTAINING PROTEIN"/>
    <property type="match status" value="1"/>
</dbReference>
<keyword evidence="8" id="KW-1185">Reference proteome</keyword>
<evidence type="ECO:0000256" key="5">
    <source>
        <dbReference type="ARBA" id="ARBA00023136"/>
    </source>
</evidence>
<proteinExistence type="predicted"/>
<feature type="transmembrane region" description="Helical" evidence="6">
    <location>
        <begin position="252"/>
        <end position="271"/>
    </location>
</feature>
<name>A0A917AIK1_9BACI</name>
<keyword evidence="2" id="KW-1003">Cell membrane</keyword>
<dbReference type="Gene3D" id="1.20.1250.20">
    <property type="entry name" value="MFS general substrate transporter like domains"/>
    <property type="match status" value="1"/>
</dbReference>
<keyword evidence="4 6" id="KW-1133">Transmembrane helix</keyword>
<dbReference type="PANTHER" id="PTHR23513">
    <property type="entry name" value="INTEGRAL MEMBRANE EFFLUX PROTEIN-RELATED"/>
    <property type="match status" value="1"/>
</dbReference>
<dbReference type="InterPro" id="IPR011701">
    <property type="entry name" value="MFS"/>
</dbReference>
<dbReference type="CDD" id="cd06173">
    <property type="entry name" value="MFS_MefA_like"/>
    <property type="match status" value="1"/>
</dbReference>
<dbReference type="AlphaFoldDB" id="A0A917AIK1"/>
<evidence type="ECO:0000256" key="1">
    <source>
        <dbReference type="ARBA" id="ARBA00004651"/>
    </source>
</evidence>
<dbReference type="Proteomes" id="UP000605259">
    <property type="component" value="Unassembled WGS sequence"/>
</dbReference>